<name>A0A9D1N256_9CLOT</name>
<organism evidence="1 2">
    <name type="scientific">Candidatus Limenecus avicola</name>
    <dbReference type="NCBI Taxonomy" id="2840847"/>
    <lineage>
        <taxon>Bacteria</taxon>
        <taxon>Bacillati</taxon>
        <taxon>Bacillota</taxon>
        <taxon>Clostridia</taxon>
        <taxon>Eubacteriales</taxon>
        <taxon>Clostridiaceae</taxon>
        <taxon>Clostridiaceae incertae sedis</taxon>
        <taxon>Candidatus Limenecus</taxon>
    </lineage>
</organism>
<dbReference type="AlphaFoldDB" id="A0A9D1N256"/>
<gene>
    <name evidence="1" type="ORF">IAD26_09570</name>
</gene>
<dbReference type="Proteomes" id="UP000886748">
    <property type="component" value="Unassembled WGS sequence"/>
</dbReference>
<dbReference type="EMBL" id="DVOD01000069">
    <property type="protein sequence ID" value="HIU93364.1"/>
    <property type="molecule type" value="Genomic_DNA"/>
</dbReference>
<comment type="caution">
    <text evidence="1">The sequence shown here is derived from an EMBL/GenBank/DDBJ whole genome shotgun (WGS) entry which is preliminary data.</text>
</comment>
<evidence type="ECO:0000313" key="1">
    <source>
        <dbReference type="EMBL" id="HIU93364.1"/>
    </source>
</evidence>
<reference evidence="1" key="2">
    <citation type="journal article" date="2021" name="PeerJ">
        <title>Extensive microbial diversity within the chicken gut microbiome revealed by metagenomics and culture.</title>
        <authorList>
            <person name="Gilroy R."/>
            <person name="Ravi A."/>
            <person name="Getino M."/>
            <person name="Pursley I."/>
            <person name="Horton D.L."/>
            <person name="Alikhan N.F."/>
            <person name="Baker D."/>
            <person name="Gharbi K."/>
            <person name="Hall N."/>
            <person name="Watson M."/>
            <person name="Adriaenssens E.M."/>
            <person name="Foster-Nyarko E."/>
            <person name="Jarju S."/>
            <person name="Secka A."/>
            <person name="Antonio M."/>
            <person name="Oren A."/>
            <person name="Chaudhuri R.R."/>
            <person name="La Ragione R."/>
            <person name="Hildebrand F."/>
            <person name="Pallen M.J."/>
        </authorList>
    </citation>
    <scope>NUCLEOTIDE SEQUENCE</scope>
    <source>
        <strain evidence="1">CHK154-7741</strain>
    </source>
</reference>
<protein>
    <submittedName>
        <fullName evidence="1">Uncharacterized protein</fullName>
    </submittedName>
</protein>
<evidence type="ECO:0000313" key="2">
    <source>
        <dbReference type="Proteomes" id="UP000886748"/>
    </source>
</evidence>
<accession>A0A9D1N256</accession>
<proteinExistence type="predicted"/>
<reference evidence="1" key="1">
    <citation type="submission" date="2020-10" db="EMBL/GenBank/DDBJ databases">
        <authorList>
            <person name="Gilroy R."/>
        </authorList>
    </citation>
    <scope>NUCLEOTIDE SEQUENCE</scope>
    <source>
        <strain evidence="1">CHK154-7741</strain>
    </source>
</reference>
<sequence length="234" mass="25434">MYDVFLKSAIFGVRNADKVATTNDKGRVFADVGQFTNAAKAAAQLDNALGKGAQAAINAMGSVAQNNKALETFAKGANWAANHVNPLLIGAAGYRVVVADDKEHALKREVLGMSSMFAGEAAMKEFFKSNTMNNFKAGIKNPKLRTCVTALEGVLFVLGSIASSNVGYKIGDKMFANKIKRTPQKNKIEVKDNKVLKTTMPQKEPVETKADKKTELDDYEKEFFNSRKENGMIA</sequence>